<evidence type="ECO:0000256" key="5">
    <source>
        <dbReference type="ARBA" id="ARBA00022842"/>
    </source>
</evidence>
<comment type="caution">
    <text evidence="12">The sequence shown here is derived from an EMBL/GenBank/DDBJ whole genome shotgun (WGS) entry which is preliminary data.</text>
</comment>
<evidence type="ECO:0000313" key="12">
    <source>
        <dbReference type="EMBL" id="MFD1234035.1"/>
    </source>
</evidence>
<evidence type="ECO:0000313" key="13">
    <source>
        <dbReference type="Proteomes" id="UP001597182"/>
    </source>
</evidence>
<evidence type="ECO:0000256" key="3">
    <source>
        <dbReference type="ARBA" id="ARBA00022695"/>
    </source>
</evidence>
<organism evidence="12 13">
    <name type="scientific">Pseudonocardia benzenivorans</name>
    <dbReference type="NCBI Taxonomy" id="228005"/>
    <lineage>
        <taxon>Bacteria</taxon>
        <taxon>Bacillati</taxon>
        <taxon>Actinomycetota</taxon>
        <taxon>Actinomycetes</taxon>
        <taxon>Pseudonocardiales</taxon>
        <taxon>Pseudonocardiaceae</taxon>
        <taxon>Pseudonocardia</taxon>
    </lineage>
</organism>
<dbReference type="InterPro" id="IPR000123">
    <property type="entry name" value="Reverse_transcriptase_msDNA"/>
</dbReference>
<evidence type="ECO:0000256" key="4">
    <source>
        <dbReference type="ARBA" id="ARBA00022723"/>
    </source>
</evidence>
<reference evidence="13" key="1">
    <citation type="journal article" date="2019" name="Int. J. Syst. Evol. Microbiol.">
        <title>The Global Catalogue of Microorganisms (GCM) 10K type strain sequencing project: providing services to taxonomists for standard genome sequencing and annotation.</title>
        <authorList>
            <consortium name="The Broad Institute Genomics Platform"/>
            <consortium name="The Broad Institute Genome Sequencing Center for Infectious Disease"/>
            <person name="Wu L."/>
            <person name="Ma J."/>
        </authorList>
    </citation>
    <scope>NUCLEOTIDE SEQUENCE [LARGE SCALE GENOMIC DNA]</scope>
    <source>
        <strain evidence="13">CCUG 49018</strain>
    </source>
</reference>
<comment type="similarity">
    <text evidence="8">Belongs to the bacterial reverse transcriptase family.</text>
</comment>
<accession>A0ABW3VI63</accession>
<dbReference type="PANTHER" id="PTHR34047:SF7">
    <property type="entry name" value="RNA-DIRECTED DNA POLYMERASE"/>
    <property type="match status" value="1"/>
</dbReference>
<dbReference type="InterPro" id="IPR051083">
    <property type="entry name" value="GrpII_Intron_Splice-Mob/Def"/>
</dbReference>
<evidence type="ECO:0000256" key="10">
    <source>
        <dbReference type="SAM" id="Phobius"/>
    </source>
</evidence>
<sequence>MRRRRPDPEAVLVAVLRVPWRVDALTAAVAGEVGADAAPELVARLLERWPVAPRDTHAAIVAGIGASLGQRIVLDPLPPPRRRWPVQPWEDVDALAAGLDLRAGELDWFADPGGWLDRSASPRLAHYRRRWHGQRLIETPAPRLAELQRRVGRLVLAHIPVHDAAHGFVAGRSPLTLAREHSGRQWVLRLDVEGFFSRIGPARIAGLLGAAGYPAAVAGALAGLLVTSTPAAVLRRAPERPADAVRDRLRAPHLPQGAPTSPAVANVLAHGLDRRLSALAAAAGARYGRYADDLVLSGDGPLPVQGLLRRAREIAADEGFDVRAAKTRVMPAHHRQRVVGLVVNSAPRVPRHEYDALRALLHNCARTGPARQNRDGHPDFRAHLLGRIGWVATGSPARAQRLRTLFDAIDWG</sequence>
<keyword evidence="10" id="KW-0812">Transmembrane</keyword>
<dbReference type="CDD" id="cd03487">
    <property type="entry name" value="RT_Bac_retron_II"/>
    <property type="match status" value="1"/>
</dbReference>
<dbReference type="GO" id="GO:0003964">
    <property type="term" value="F:RNA-directed DNA polymerase activity"/>
    <property type="evidence" value="ECO:0007669"/>
    <property type="project" value="UniProtKB-KW"/>
</dbReference>
<evidence type="ECO:0000256" key="8">
    <source>
        <dbReference type="ARBA" id="ARBA00034120"/>
    </source>
</evidence>
<dbReference type="RefSeq" id="WP_346092705.1">
    <property type="nucleotide sequence ID" value="NZ_BAABKS010000058.1"/>
</dbReference>
<evidence type="ECO:0000259" key="11">
    <source>
        <dbReference type="PROSITE" id="PS50878"/>
    </source>
</evidence>
<dbReference type="Pfam" id="PF00078">
    <property type="entry name" value="RVT_1"/>
    <property type="match status" value="1"/>
</dbReference>
<dbReference type="PROSITE" id="PS50878">
    <property type="entry name" value="RT_POL"/>
    <property type="match status" value="1"/>
</dbReference>
<keyword evidence="2 12" id="KW-0808">Transferase</keyword>
<dbReference type="SUPFAM" id="SSF56672">
    <property type="entry name" value="DNA/RNA polymerases"/>
    <property type="match status" value="1"/>
</dbReference>
<evidence type="ECO:0000256" key="9">
    <source>
        <dbReference type="ARBA" id="ARBA00048173"/>
    </source>
</evidence>
<keyword evidence="3 12" id="KW-0548">Nucleotidyltransferase</keyword>
<feature type="domain" description="Reverse transcriptase" evidence="11">
    <location>
        <begin position="1"/>
        <end position="343"/>
    </location>
</feature>
<keyword evidence="10" id="KW-1133">Transmembrane helix</keyword>
<protein>
    <recommendedName>
        <fullName evidence="1">RNA-directed DNA polymerase</fullName>
        <ecNumber evidence="1">2.7.7.49</ecNumber>
    </recommendedName>
</protein>
<dbReference type="EMBL" id="JBHTMB010000105">
    <property type="protein sequence ID" value="MFD1234035.1"/>
    <property type="molecule type" value="Genomic_DNA"/>
</dbReference>
<keyword evidence="5" id="KW-0460">Magnesium</keyword>
<dbReference type="InterPro" id="IPR043502">
    <property type="entry name" value="DNA/RNA_pol_sf"/>
</dbReference>
<proteinExistence type="inferred from homology"/>
<evidence type="ECO:0000256" key="1">
    <source>
        <dbReference type="ARBA" id="ARBA00012493"/>
    </source>
</evidence>
<keyword evidence="4" id="KW-0479">Metal-binding</keyword>
<dbReference type="EC" id="2.7.7.49" evidence="1"/>
<comment type="catalytic activity">
    <reaction evidence="9">
        <text>DNA(n) + a 2'-deoxyribonucleoside 5'-triphosphate = DNA(n+1) + diphosphate</text>
        <dbReference type="Rhea" id="RHEA:22508"/>
        <dbReference type="Rhea" id="RHEA-COMP:17339"/>
        <dbReference type="Rhea" id="RHEA-COMP:17340"/>
        <dbReference type="ChEBI" id="CHEBI:33019"/>
        <dbReference type="ChEBI" id="CHEBI:61560"/>
        <dbReference type="ChEBI" id="CHEBI:173112"/>
        <dbReference type="EC" id="2.7.7.49"/>
    </reaction>
</comment>
<dbReference type="PRINTS" id="PR00866">
    <property type="entry name" value="RNADNAPOLMS"/>
</dbReference>
<dbReference type="PANTHER" id="PTHR34047">
    <property type="entry name" value="NUCLEAR INTRON MATURASE 1, MITOCHONDRIAL-RELATED"/>
    <property type="match status" value="1"/>
</dbReference>
<evidence type="ECO:0000256" key="7">
    <source>
        <dbReference type="ARBA" id="ARBA00023118"/>
    </source>
</evidence>
<evidence type="ECO:0000256" key="6">
    <source>
        <dbReference type="ARBA" id="ARBA00022918"/>
    </source>
</evidence>
<keyword evidence="13" id="KW-1185">Reference proteome</keyword>
<feature type="transmembrane region" description="Helical" evidence="10">
    <location>
        <begin position="204"/>
        <end position="226"/>
    </location>
</feature>
<name>A0ABW3VI63_9PSEU</name>
<dbReference type="InterPro" id="IPR000477">
    <property type="entry name" value="RT_dom"/>
</dbReference>
<evidence type="ECO:0000256" key="2">
    <source>
        <dbReference type="ARBA" id="ARBA00022679"/>
    </source>
</evidence>
<keyword evidence="10" id="KW-0472">Membrane</keyword>
<keyword evidence="7" id="KW-0051">Antiviral defense</keyword>
<gene>
    <name evidence="12" type="ORF">ACFQ34_12140</name>
</gene>
<keyword evidence="6 12" id="KW-0695">RNA-directed DNA polymerase</keyword>
<dbReference type="Proteomes" id="UP001597182">
    <property type="component" value="Unassembled WGS sequence"/>
</dbReference>